<accession>A0A0N1H1K6</accession>
<dbReference type="InterPro" id="IPR050493">
    <property type="entry name" value="FAD-dep_Monooxygenase_BioMet"/>
</dbReference>
<dbReference type="Proteomes" id="UP000038010">
    <property type="component" value="Unassembled WGS sequence"/>
</dbReference>
<keyword evidence="2" id="KW-0285">Flavoprotein</keyword>
<dbReference type="GO" id="GO:0071949">
    <property type="term" value="F:FAD binding"/>
    <property type="evidence" value="ECO:0007669"/>
    <property type="project" value="InterPro"/>
</dbReference>
<feature type="domain" description="FAD-binding" evidence="6">
    <location>
        <begin position="21"/>
        <end position="340"/>
    </location>
</feature>
<dbReference type="SUPFAM" id="SSF51905">
    <property type="entry name" value="FAD/NAD(P)-binding domain"/>
    <property type="match status" value="1"/>
</dbReference>
<evidence type="ECO:0000256" key="1">
    <source>
        <dbReference type="ARBA" id="ARBA00007992"/>
    </source>
</evidence>
<organism evidence="7 8">
    <name type="scientific">Cyphellophora attinorum</name>
    <dbReference type="NCBI Taxonomy" id="1664694"/>
    <lineage>
        <taxon>Eukaryota</taxon>
        <taxon>Fungi</taxon>
        <taxon>Dikarya</taxon>
        <taxon>Ascomycota</taxon>
        <taxon>Pezizomycotina</taxon>
        <taxon>Eurotiomycetes</taxon>
        <taxon>Chaetothyriomycetidae</taxon>
        <taxon>Chaetothyriales</taxon>
        <taxon>Cyphellophoraceae</taxon>
        <taxon>Cyphellophora</taxon>
    </lineage>
</organism>
<comment type="caution">
    <text evidence="7">The sequence shown here is derived from an EMBL/GenBank/DDBJ whole genome shotgun (WGS) entry which is preliminary data.</text>
</comment>
<dbReference type="Pfam" id="PF01494">
    <property type="entry name" value="FAD_binding_3"/>
    <property type="match status" value="1"/>
</dbReference>
<evidence type="ECO:0000313" key="8">
    <source>
        <dbReference type="Proteomes" id="UP000038010"/>
    </source>
</evidence>
<reference evidence="7 8" key="1">
    <citation type="submission" date="2015-06" db="EMBL/GenBank/DDBJ databases">
        <title>Draft genome of the ant-associated black yeast Phialophora attae CBS 131958.</title>
        <authorList>
            <person name="Moreno L.F."/>
            <person name="Stielow B.J."/>
            <person name="de Hoog S."/>
            <person name="Vicente V.A."/>
            <person name="Weiss V.A."/>
            <person name="de Vries M."/>
            <person name="Cruz L.M."/>
            <person name="Souza E.M."/>
        </authorList>
    </citation>
    <scope>NUCLEOTIDE SEQUENCE [LARGE SCALE GENOMIC DNA]</scope>
    <source>
        <strain evidence="7 8">CBS 131958</strain>
    </source>
</reference>
<evidence type="ECO:0000256" key="3">
    <source>
        <dbReference type="ARBA" id="ARBA00022827"/>
    </source>
</evidence>
<dbReference type="InterPro" id="IPR002938">
    <property type="entry name" value="FAD-bd"/>
</dbReference>
<dbReference type="InterPro" id="IPR036188">
    <property type="entry name" value="FAD/NAD-bd_sf"/>
</dbReference>
<sequence>MCLLPSLPLWLTIGSSFWGGGGGVSGLTTATALSKLAPAHVTPKIDICEIRPHPGTVGGAINLTPNALRLLDYLGVYQKIRDRRYGITVNAVEVFSIHHRNKLAESSFRGPNDEGIGSPPYKAIRITRANLMHALIATLSTYPAIILHLDHRCLSIEQSPLSDGITATFSNSSTYTGSLPLGCDGVHSFTRNSHVDPDRKQLYTGVSNAFGFLPLTDEDRTAAHFEVSALNFAPKGLLLTSYHEETRSEGYVGAIITMEDVGSRDGWKAKGEDAQGVKQDMLERFAGMNTRLPIVSDWLSRVEGWFMWPVYMVENGGAGRWSRGRAMLLGDAAHAMPPQGESTGIVIEHGVLFARCLWAKLAGRDTGVSWDPSKVTKAFEAYETLRRPRIEAACKESMAVFHSVKEMGRFGFWLKTCIIPIFLHLTRGKRQKHFEEDVTRSYLGFDGVHAEPEHAHSTVLLYSSGPWWTQDSWNPADVAKLWQAWAATTLSRLWYRIWRSRSWTTKAE</sequence>
<dbReference type="AlphaFoldDB" id="A0A0N1H1K6"/>
<keyword evidence="3" id="KW-0274">FAD</keyword>
<evidence type="ECO:0000313" key="7">
    <source>
        <dbReference type="EMBL" id="KPI38026.1"/>
    </source>
</evidence>
<dbReference type="GO" id="GO:0004497">
    <property type="term" value="F:monooxygenase activity"/>
    <property type="evidence" value="ECO:0007669"/>
    <property type="project" value="UniProtKB-KW"/>
</dbReference>
<keyword evidence="8" id="KW-1185">Reference proteome</keyword>
<keyword evidence="4" id="KW-0560">Oxidoreductase</keyword>
<dbReference type="PANTHER" id="PTHR13789">
    <property type="entry name" value="MONOOXYGENASE"/>
    <property type="match status" value="1"/>
</dbReference>
<dbReference type="EMBL" id="LFJN01000020">
    <property type="protein sequence ID" value="KPI38026.1"/>
    <property type="molecule type" value="Genomic_DNA"/>
</dbReference>
<dbReference type="GeneID" id="28732787"/>
<evidence type="ECO:0000256" key="4">
    <source>
        <dbReference type="ARBA" id="ARBA00023002"/>
    </source>
</evidence>
<proteinExistence type="inferred from homology"/>
<evidence type="ECO:0000256" key="5">
    <source>
        <dbReference type="ARBA" id="ARBA00023033"/>
    </source>
</evidence>
<comment type="similarity">
    <text evidence="1">Belongs to the paxM FAD-dependent monooxygenase family.</text>
</comment>
<evidence type="ECO:0000259" key="6">
    <source>
        <dbReference type="Pfam" id="PF01494"/>
    </source>
</evidence>
<dbReference type="STRING" id="1664694.A0A0N1H1K6"/>
<protein>
    <recommendedName>
        <fullName evidence="6">FAD-binding domain-containing protein</fullName>
    </recommendedName>
</protein>
<gene>
    <name evidence="7" type="ORF">AB675_1201</name>
</gene>
<dbReference type="OrthoDB" id="16820at2759"/>
<dbReference type="PRINTS" id="PR00420">
    <property type="entry name" value="RNGMNOXGNASE"/>
</dbReference>
<dbReference type="VEuPathDB" id="FungiDB:AB675_1201"/>
<keyword evidence="5" id="KW-0503">Monooxygenase</keyword>
<dbReference type="PANTHER" id="PTHR13789:SF309">
    <property type="entry name" value="PUTATIVE (AFU_ORTHOLOGUE AFUA_6G14510)-RELATED"/>
    <property type="match status" value="1"/>
</dbReference>
<name>A0A0N1H1K6_9EURO</name>
<evidence type="ECO:0000256" key="2">
    <source>
        <dbReference type="ARBA" id="ARBA00022630"/>
    </source>
</evidence>
<dbReference type="RefSeq" id="XP_017997989.1">
    <property type="nucleotide sequence ID" value="XM_018140916.1"/>
</dbReference>
<dbReference type="Gene3D" id="3.50.50.60">
    <property type="entry name" value="FAD/NAD(P)-binding domain"/>
    <property type="match status" value="1"/>
</dbReference>